<dbReference type="InterPro" id="IPR032922">
    <property type="entry name" value="SON"/>
</dbReference>
<evidence type="ECO:0000313" key="2">
    <source>
        <dbReference type="EMBL" id="TID18469.1"/>
    </source>
</evidence>
<feature type="compositionally biased region" description="Basic and acidic residues" evidence="1">
    <location>
        <begin position="185"/>
        <end position="197"/>
    </location>
</feature>
<feature type="region of interest" description="Disordered" evidence="1">
    <location>
        <begin position="19"/>
        <end position="251"/>
    </location>
</feature>
<dbReference type="Proteomes" id="UP000298493">
    <property type="component" value="Unassembled WGS sequence"/>
</dbReference>
<organism evidence="2 3">
    <name type="scientific">Venturia nashicola</name>
    <dbReference type="NCBI Taxonomy" id="86259"/>
    <lineage>
        <taxon>Eukaryota</taxon>
        <taxon>Fungi</taxon>
        <taxon>Dikarya</taxon>
        <taxon>Ascomycota</taxon>
        <taxon>Pezizomycotina</taxon>
        <taxon>Dothideomycetes</taxon>
        <taxon>Pleosporomycetidae</taxon>
        <taxon>Venturiales</taxon>
        <taxon>Venturiaceae</taxon>
        <taxon>Venturia</taxon>
    </lineage>
</organism>
<reference evidence="2 3" key="1">
    <citation type="submission" date="2019-04" db="EMBL/GenBank/DDBJ databases">
        <title>High contiguity whole genome sequence and gene annotation resource for two Venturia nashicola isolates.</title>
        <authorList>
            <person name="Prokchorchik M."/>
            <person name="Won K."/>
            <person name="Lee Y."/>
            <person name="Choi E.D."/>
            <person name="Segonzac C."/>
            <person name="Sohn K.H."/>
        </authorList>
    </citation>
    <scope>NUCLEOTIDE SEQUENCE [LARGE SCALE GENOMIC DNA]</scope>
    <source>
        <strain evidence="2 3">PRI2</strain>
    </source>
</reference>
<comment type="caution">
    <text evidence="2">The sequence shown here is derived from an EMBL/GenBank/DDBJ whole genome shotgun (WGS) entry which is preliminary data.</text>
</comment>
<sequence>MADRATDVVVAGEVMELMHDRAEDEEEQGWDGRILEDLGWRGSMGSREQTDLEKGEVDVEDGRGEEREGGEDGDRESSQHSPRLQDRKLEDQGADAADEKGDRRKNDAAVEKDDRREDGEERQSEIERQSNPDSRERSPCAWDRTSDDRESMPQRDSGDRERSPRPWDLSPEDREDSFSVLATNDDLRAQEEDQERMQRKKGRRERSRQRSEKERLKRRSLSPRRGSRSPRRSRERSAVRREKDHSIGSGHQIEDSWNISHVEHIAIDRGLLICGIAIGSEITNLDHETHIVGVDLHFFNVEVKEMAVKLGLIEIARFHGSVEGTLQSLNKGADRAHRIGVKNEKEHRLNRKLEKSSLKAYGRDNSDEDFEERQIPKTIPKTEAETDGLEREGRRSAIEKRKPSPSRDLSPYSKRRQLTHPLRPGVEGDVRSEDGARPPRRERNGGEAQSERGERGQHRRRSRYDHWTPDERPRCDIRSTRDDPHPREPYDNEREDSGSHEQTPDPRFRDFREEREERARQRNLKHGHHRGGDHRDSRGHGNREDRQDSRGYGGHEHRRDSRDHGGRDVIPQHQHHHRDSHHRDYNHQPPSHPENHRTTYPSGNAIPYPAWGHQHPPLPPPRYHINDHIRLRTPMTQSEKDYYQPTPGKTRYHKLWDKERPLRSGLYRVVERRYQEADLGVLWEYKVKAVKETRERKGESHEEREKRVWEDGRLDGVWFGENEVVDWEG</sequence>
<gene>
    <name evidence="2" type="ORF">E6O75_ATG06545</name>
</gene>
<dbReference type="PANTHER" id="PTHR46528:SF1">
    <property type="entry name" value="PROTEIN SON"/>
    <property type="match status" value="1"/>
</dbReference>
<dbReference type="GO" id="GO:0043484">
    <property type="term" value="P:regulation of RNA splicing"/>
    <property type="evidence" value="ECO:0007669"/>
    <property type="project" value="InterPro"/>
</dbReference>
<name>A0A4Z1NUA0_9PEZI</name>
<dbReference type="PANTHER" id="PTHR46528">
    <property type="entry name" value="PROTEIN SON"/>
    <property type="match status" value="1"/>
</dbReference>
<proteinExistence type="predicted"/>
<dbReference type="AlphaFoldDB" id="A0A4Z1NUA0"/>
<feature type="compositionally biased region" description="Basic residues" evidence="1">
    <location>
        <begin position="216"/>
        <end position="234"/>
    </location>
</feature>
<feature type="compositionally biased region" description="Basic and acidic residues" evidence="1">
    <location>
        <begin position="48"/>
        <end position="165"/>
    </location>
</feature>
<dbReference type="EMBL" id="SNSC02000014">
    <property type="protein sequence ID" value="TID18469.1"/>
    <property type="molecule type" value="Genomic_DNA"/>
</dbReference>
<keyword evidence="3" id="KW-1185">Reference proteome</keyword>
<dbReference type="STRING" id="86259.A0A4Z1NUA0"/>
<feature type="compositionally biased region" description="Basic residues" evidence="1">
    <location>
        <begin position="521"/>
        <end position="532"/>
    </location>
</feature>
<feature type="compositionally biased region" description="Basic and acidic residues" evidence="1">
    <location>
        <begin position="464"/>
        <end position="520"/>
    </location>
</feature>
<feature type="region of interest" description="Disordered" evidence="1">
    <location>
        <begin position="345"/>
        <end position="599"/>
    </location>
</feature>
<dbReference type="GO" id="GO:0003723">
    <property type="term" value="F:RNA binding"/>
    <property type="evidence" value="ECO:0007669"/>
    <property type="project" value="InterPro"/>
</dbReference>
<feature type="compositionally biased region" description="Basic and acidic residues" evidence="1">
    <location>
        <begin position="533"/>
        <end position="567"/>
    </location>
</feature>
<evidence type="ECO:0000256" key="1">
    <source>
        <dbReference type="SAM" id="MobiDB-lite"/>
    </source>
</evidence>
<dbReference type="GO" id="GO:0051726">
    <property type="term" value="P:regulation of cell cycle"/>
    <property type="evidence" value="ECO:0007669"/>
    <property type="project" value="InterPro"/>
</dbReference>
<feature type="compositionally biased region" description="Basic residues" evidence="1">
    <location>
        <begin position="198"/>
        <end position="207"/>
    </location>
</feature>
<protein>
    <submittedName>
        <fullName evidence="2">Uncharacterized protein</fullName>
    </submittedName>
</protein>
<feature type="compositionally biased region" description="Basic and acidic residues" evidence="1">
    <location>
        <begin position="426"/>
        <end position="456"/>
    </location>
</feature>
<accession>A0A4Z1NUA0</accession>
<feature type="compositionally biased region" description="Basic and acidic residues" evidence="1">
    <location>
        <begin position="372"/>
        <end position="402"/>
    </location>
</feature>
<feature type="compositionally biased region" description="Basic and acidic residues" evidence="1">
    <location>
        <begin position="345"/>
        <end position="365"/>
    </location>
</feature>
<feature type="compositionally biased region" description="Basic and acidic residues" evidence="1">
    <location>
        <begin position="235"/>
        <end position="246"/>
    </location>
</feature>
<evidence type="ECO:0000313" key="3">
    <source>
        <dbReference type="Proteomes" id="UP000298493"/>
    </source>
</evidence>